<evidence type="ECO:0000313" key="3">
    <source>
        <dbReference type="EMBL" id="KAH3887161.1"/>
    </source>
</evidence>
<evidence type="ECO:0000256" key="1">
    <source>
        <dbReference type="ARBA" id="ARBA00022737"/>
    </source>
</evidence>
<dbReference type="InterPro" id="IPR016024">
    <property type="entry name" value="ARM-type_fold"/>
</dbReference>
<dbReference type="Pfam" id="PF23271">
    <property type="entry name" value="HEAT_GCN1"/>
    <property type="match status" value="1"/>
</dbReference>
<accession>A0A9D4RZZ4</accession>
<reference evidence="3" key="1">
    <citation type="journal article" date="2019" name="bioRxiv">
        <title>The Genome of the Zebra Mussel, Dreissena polymorpha: A Resource for Invasive Species Research.</title>
        <authorList>
            <person name="McCartney M.A."/>
            <person name="Auch B."/>
            <person name="Kono T."/>
            <person name="Mallez S."/>
            <person name="Zhang Y."/>
            <person name="Obille A."/>
            <person name="Becker A."/>
            <person name="Abrahante J.E."/>
            <person name="Garbe J."/>
            <person name="Badalamenti J.P."/>
            <person name="Herman A."/>
            <person name="Mangelson H."/>
            <person name="Liachko I."/>
            <person name="Sullivan S."/>
            <person name="Sone E.D."/>
            <person name="Koren S."/>
            <person name="Silverstein K.A.T."/>
            <person name="Beckman K.B."/>
            <person name="Gohl D.M."/>
        </authorList>
    </citation>
    <scope>NUCLEOTIDE SEQUENCE</scope>
    <source>
        <strain evidence="3">Duluth1</strain>
        <tissue evidence="3">Whole animal</tissue>
    </source>
</reference>
<dbReference type="Gene3D" id="1.25.10.10">
    <property type="entry name" value="Leucine-rich Repeat Variant"/>
    <property type="match status" value="1"/>
</dbReference>
<dbReference type="PANTHER" id="PTHR23346:SF7">
    <property type="entry name" value="STALLED RIBOSOME SENSOR GCN1"/>
    <property type="match status" value="1"/>
</dbReference>
<comment type="caution">
    <text evidence="3">The sequence shown here is derived from an EMBL/GenBank/DDBJ whole genome shotgun (WGS) entry which is preliminary data.</text>
</comment>
<name>A0A9D4RZZ4_DREPO</name>
<keyword evidence="1" id="KW-0677">Repeat</keyword>
<keyword evidence="4" id="KW-1185">Reference proteome</keyword>
<gene>
    <name evidence="3" type="ORF">DPMN_011177</name>
</gene>
<sequence length="89" mass="9944">MSVEDDAGVRTIMEELLSASKSRDSDLCRASVTILQAFCENTRVSYDEFLPQLFRSLIGLFTREDSGVLLAAWECLNVITKVGWPGNEQ</sequence>
<dbReference type="GO" id="GO:0019887">
    <property type="term" value="F:protein kinase regulator activity"/>
    <property type="evidence" value="ECO:0007669"/>
    <property type="project" value="TreeGrafter"/>
</dbReference>
<reference evidence="3" key="2">
    <citation type="submission" date="2020-11" db="EMBL/GenBank/DDBJ databases">
        <authorList>
            <person name="McCartney M.A."/>
            <person name="Auch B."/>
            <person name="Kono T."/>
            <person name="Mallez S."/>
            <person name="Becker A."/>
            <person name="Gohl D.M."/>
            <person name="Silverstein K.A.T."/>
            <person name="Koren S."/>
            <person name="Bechman K.B."/>
            <person name="Herman A."/>
            <person name="Abrahante J.E."/>
            <person name="Garbe J."/>
        </authorList>
    </citation>
    <scope>NUCLEOTIDE SEQUENCE</scope>
    <source>
        <strain evidence="3">Duluth1</strain>
        <tissue evidence="3">Whole animal</tissue>
    </source>
</reference>
<dbReference type="GO" id="GO:0034198">
    <property type="term" value="P:cellular response to amino acid starvation"/>
    <property type="evidence" value="ECO:0007669"/>
    <property type="project" value="TreeGrafter"/>
</dbReference>
<protein>
    <recommendedName>
        <fullName evidence="2">Stalled ribosome sensor GCN1-like HEAT repeats region domain-containing protein</fullName>
    </recommendedName>
</protein>
<dbReference type="EMBL" id="JAIWYP010000001">
    <property type="protein sequence ID" value="KAH3887161.1"/>
    <property type="molecule type" value="Genomic_DNA"/>
</dbReference>
<dbReference type="InterPro" id="IPR011989">
    <property type="entry name" value="ARM-like"/>
</dbReference>
<dbReference type="SUPFAM" id="SSF48371">
    <property type="entry name" value="ARM repeat"/>
    <property type="match status" value="1"/>
</dbReference>
<proteinExistence type="predicted"/>
<dbReference type="GO" id="GO:0005829">
    <property type="term" value="C:cytosol"/>
    <property type="evidence" value="ECO:0007669"/>
    <property type="project" value="TreeGrafter"/>
</dbReference>
<dbReference type="AlphaFoldDB" id="A0A9D4RZZ4"/>
<dbReference type="InterPro" id="IPR057546">
    <property type="entry name" value="HEAT_GCN1"/>
</dbReference>
<evidence type="ECO:0000313" key="4">
    <source>
        <dbReference type="Proteomes" id="UP000828390"/>
    </source>
</evidence>
<feature type="domain" description="Stalled ribosome sensor GCN1-like HEAT repeats region" evidence="2">
    <location>
        <begin position="1"/>
        <end position="81"/>
    </location>
</feature>
<dbReference type="GO" id="GO:0006417">
    <property type="term" value="P:regulation of translation"/>
    <property type="evidence" value="ECO:0007669"/>
    <property type="project" value="TreeGrafter"/>
</dbReference>
<organism evidence="3 4">
    <name type="scientific">Dreissena polymorpha</name>
    <name type="common">Zebra mussel</name>
    <name type="synonym">Mytilus polymorpha</name>
    <dbReference type="NCBI Taxonomy" id="45954"/>
    <lineage>
        <taxon>Eukaryota</taxon>
        <taxon>Metazoa</taxon>
        <taxon>Spiralia</taxon>
        <taxon>Lophotrochozoa</taxon>
        <taxon>Mollusca</taxon>
        <taxon>Bivalvia</taxon>
        <taxon>Autobranchia</taxon>
        <taxon>Heteroconchia</taxon>
        <taxon>Euheterodonta</taxon>
        <taxon>Imparidentia</taxon>
        <taxon>Neoheterodontei</taxon>
        <taxon>Myida</taxon>
        <taxon>Dreissenoidea</taxon>
        <taxon>Dreissenidae</taxon>
        <taxon>Dreissena</taxon>
    </lineage>
</organism>
<dbReference type="PANTHER" id="PTHR23346">
    <property type="entry name" value="TRANSLATIONAL ACTIVATOR GCN1-RELATED"/>
    <property type="match status" value="1"/>
</dbReference>
<dbReference type="Proteomes" id="UP000828390">
    <property type="component" value="Unassembled WGS sequence"/>
</dbReference>
<evidence type="ECO:0000259" key="2">
    <source>
        <dbReference type="Pfam" id="PF23271"/>
    </source>
</evidence>